<keyword evidence="3" id="KW-1185">Reference proteome</keyword>
<evidence type="ECO:0000313" key="2">
    <source>
        <dbReference type="EMBL" id="PVD32264.1"/>
    </source>
</evidence>
<dbReference type="AlphaFoldDB" id="A0A2T7PFS1"/>
<evidence type="ECO:0000313" key="3">
    <source>
        <dbReference type="Proteomes" id="UP000245119"/>
    </source>
</evidence>
<dbReference type="Proteomes" id="UP000245119">
    <property type="component" value="Linkage Group LG4"/>
</dbReference>
<accession>A0A2T7PFS1</accession>
<feature type="region of interest" description="Disordered" evidence="1">
    <location>
        <begin position="155"/>
        <end position="183"/>
    </location>
</feature>
<gene>
    <name evidence="2" type="ORF">C0Q70_07697</name>
</gene>
<name>A0A2T7PFS1_POMCA</name>
<organism evidence="2 3">
    <name type="scientific">Pomacea canaliculata</name>
    <name type="common">Golden apple snail</name>
    <dbReference type="NCBI Taxonomy" id="400727"/>
    <lineage>
        <taxon>Eukaryota</taxon>
        <taxon>Metazoa</taxon>
        <taxon>Spiralia</taxon>
        <taxon>Lophotrochozoa</taxon>
        <taxon>Mollusca</taxon>
        <taxon>Gastropoda</taxon>
        <taxon>Caenogastropoda</taxon>
        <taxon>Architaenioglossa</taxon>
        <taxon>Ampullarioidea</taxon>
        <taxon>Ampullariidae</taxon>
        <taxon>Pomacea</taxon>
    </lineage>
</organism>
<feature type="compositionally biased region" description="Basic and acidic residues" evidence="1">
    <location>
        <begin position="10"/>
        <end position="33"/>
    </location>
</feature>
<protein>
    <submittedName>
        <fullName evidence="2">Uncharacterized protein</fullName>
    </submittedName>
</protein>
<feature type="region of interest" description="Disordered" evidence="1">
    <location>
        <begin position="1"/>
        <end position="53"/>
    </location>
</feature>
<proteinExistence type="predicted"/>
<feature type="region of interest" description="Disordered" evidence="1">
    <location>
        <begin position="418"/>
        <end position="455"/>
    </location>
</feature>
<dbReference type="EMBL" id="PZQS01000004">
    <property type="protein sequence ID" value="PVD32264.1"/>
    <property type="molecule type" value="Genomic_DNA"/>
</dbReference>
<reference evidence="2 3" key="1">
    <citation type="submission" date="2018-04" db="EMBL/GenBank/DDBJ databases">
        <title>The genome of golden apple snail Pomacea canaliculata provides insight into stress tolerance and invasive adaptation.</title>
        <authorList>
            <person name="Liu C."/>
            <person name="Liu B."/>
            <person name="Ren Y."/>
            <person name="Zhang Y."/>
            <person name="Wang H."/>
            <person name="Li S."/>
            <person name="Jiang F."/>
            <person name="Yin L."/>
            <person name="Zhang G."/>
            <person name="Qian W."/>
            <person name="Fan W."/>
        </authorList>
    </citation>
    <scope>NUCLEOTIDE SEQUENCE [LARGE SCALE GENOMIC DNA]</scope>
    <source>
        <strain evidence="2">SZHN2017</strain>
        <tissue evidence="2">Muscle</tissue>
    </source>
</reference>
<evidence type="ECO:0000256" key="1">
    <source>
        <dbReference type="SAM" id="MobiDB-lite"/>
    </source>
</evidence>
<comment type="caution">
    <text evidence="2">The sequence shown here is derived from an EMBL/GenBank/DDBJ whole genome shotgun (WGS) entry which is preliminary data.</text>
</comment>
<sequence>MAIEGADGDAVSKKGRDHLSDAQDKGERRRGLDGSETDPTRNGVNQAEKLRRPQLQKFSVMRGLRTRPLQQWRKLEHCYKLPMGIDYKPKPYVLKPYKPTETETKVRLMPFRPIDVTPRIRPYKTRGDYVLTSDNHWYAFPREDSRHTTIFDYIQRSSVPKEKPKSRPPVPVSKATKPKKAPNTNGLYVAREYKYREYQPTTVRSEFKYYRGHTYDYVLVYVGPPAPPGYTIVKQKQWGSAASKKTAYKPTPLLPTNKKEMEKVETVEEVVDSVEAEKVVEERRDITPTLPVTSATPAALGAASLEPQAAAPLPQQHPPAAAVPVQAPSRIAPVLAAGAVGAAATAAVVAGTTKPAKAVAAAPPPLKPSTVAPAPAPAPAPVTAPVAPASVAPAPVAPAPAAPAAPVVPVVVAAVSAPATAATAKSQPPALAAPPPEHYEMRGQQVTDSPVPHQD</sequence>